<feature type="chain" id="PRO_5008358847" evidence="1">
    <location>
        <begin position="24"/>
        <end position="226"/>
    </location>
</feature>
<accession>A0A1A7NV09</accession>
<dbReference type="InterPro" id="IPR000758">
    <property type="entry name" value="Enterovir_OMP"/>
</dbReference>
<dbReference type="PATRIC" id="fig|505345.7.peg.127"/>
<dbReference type="PROSITE" id="PS00695">
    <property type="entry name" value="ENT_VIR_OMP_2"/>
    <property type="match status" value="1"/>
</dbReference>
<protein>
    <submittedName>
        <fullName evidence="2">Membrane protein</fullName>
    </submittedName>
</protein>
<dbReference type="EMBL" id="JTJM01000002">
    <property type="protein sequence ID" value="OBW94042.1"/>
    <property type="molecule type" value="Genomic_DNA"/>
</dbReference>
<dbReference type="AlphaFoldDB" id="A0A1A7NV09"/>
<dbReference type="GO" id="GO:0055085">
    <property type="term" value="P:transmembrane transport"/>
    <property type="evidence" value="ECO:0007669"/>
    <property type="project" value="TreeGrafter"/>
</dbReference>
<sequence>MKKLALAIATSTALLAASSAAMAHQAGDIFVRGGPILVVPNTDTHNYAQNTVGYDFDVNSNAQLGLTGTYMITDNIGVELLAATPFSHEISLSVPALGALGHLGPVAKTKHLPPSLYVQYYFLNADSPARPYVGAGLNYTTFFNEKFNGTLASHGFTATDLKLKDSWGPALNAGIDIKITDKLFFNTSVWWAKIKTKATFNLNGKPQEARVTLDPTVFFVGLGYKF</sequence>
<dbReference type="Proteomes" id="UP000243558">
    <property type="component" value="Unassembled WGS sequence"/>
</dbReference>
<keyword evidence="1" id="KW-0732">Signal</keyword>
<dbReference type="Pfam" id="PF03922">
    <property type="entry name" value="OmpW"/>
    <property type="match status" value="1"/>
</dbReference>
<evidence type="ECO:0000256" key="1">
    <source>
        <dbReference type="SAM" id="SignalP"/>
    </source>
</evidence>
<dbReference type="GO" id="GO:0019867">
    <property type="term" value="C:outer membrane"/>
    <property type="evidence" value="ECO:0007669"/>
    <property type="project" value="InterPro"/>
</dbReference>
<evidence type="ECO:0000313" key="2">
    <source>
        <dbReference type="EMBL" id="OBW94042.1"/>
    </source>
</evidence>
<gene>
    <name evidence="2" type="ORF">QV01_00640</name>
</gene>
<proteinExistence type="predicted"/>
<reference evidence="2 3" key="1">
    <citation type="submission" date="2014-11" db="EMBL/GenBank/DDBJ databases">
        <title>Pan-genome of Gallibacterium spp.</title>
        <authorList>
            <person name="Kudirkiene E."/>
            <person name="Bojesen A.M."/>
        </authorList>
    </citation>
    <scope>NUCLEOTIDE SEQUENCE [LARGE SCALE GENOMIC DNA]</scope>
    <source>
        <strain evidence="2 3">F151</strain>
    </source>
</reference>
<dbReference type="Gene3D" id="2.40.160.20">
    <property type="match status" value="1"/>
</dbReference>
<evidence type="ECO:0000313" key="3">
    <source>
        <dbReference type="Proteomes" id="UP000243558"/>
    </source>
</evidence>
<comment type="caution">
    <text evidence="2">The sequence shown here is derived from an EMBL/GenBank/DDBJ whole genome shotgun (WGS) entry which is preliminary data.</text>
</comment>
<organism evidence="2 3">
    <name type="scientific">Gallibacterium genomosp. 3</name>
    <dbReference type="NCBI Taxonomy" id="505345"/>
    <lineage>
        <taxon>Bacteria</taxon>
        <taxon>Pseudomonadati</taxon>
        <taxon>Pseudomonadota</taxon>
        <taxon>Gammaproteobacteria</taxon>
        <taxon>Pasteurellales</taxon>
        <taxon>Pasteurellaceae</taxon>
        <taxon>Gallibacterium</taxon>
    </lineage>
</organism>
<feature type="signal peptide" evidence="1">
    <location>
        <begin position="1"/>
        <end position="23"/>
    </location>
</feature>
<keyword evidence="3" id="KW-1185">Reference proteome</keyword>
<dbReference type="GO" id="GO:0044384">
    <property type="term" value="C:host outer membrane"/>
    <property type="evidence" value="ECO:0007669"/>
    <property type="project" value="InterPro"/>
</dbReference>
<dbReference type="PANTHER" id="PTHR36920:SF1">
    <property type="entry name" value="OUTER MEMBRANE PROTEIN W"/>
    <property type="match status" value="1"/>
</dbReference>
<dbReference type="PANTHER" id="PTHR36920">
    <property type="match status" value="1"/>
</dbReference>
<name>A0A1A7NV09_9PAST</name>
<dbReference type="RefSeq" id="WP_065238538.1">
    <property type="nucleotide sequence ID" value="NZ_JTJM01000002.1"/>
</dbReference>
<dbReference type="SUPFAM" id="SSF56925">
    <property type="entry name" value="OMPA-like"/>
    <property type="match status" value="1"/>
</dbReference>
<dbReference type="InterPro" id="IPR011250">
    <property type="entry name" value="OMP/PagP_B-barrel"/>
</dbReference>
<dbReference type="OrthoDB" id="9807574at2"/>
<dbReference type="InterPro" id="IPR005618">
    <property type="entry name" value="OMPW"/>
</dbReference>